<keyword evidence="4" id="KW-0325">Glycoprotein</keyword>
<dbReference type="InterPro" id="IPR001382">
    <property type="entry name" value="Glyco_hydro_47"/>
</dbReference>
<dbReference type="Pfam" id="PF01532">
    <property type="entry name" value="Glyco_hydro_47"/>
    <property type="match status" value="1"/>
</dbReference>
<evidence type="ECO:0000256" key="5">
    <source>
        <dbReference type="RuleBase" id="RU361193"/>
    </source>
</evidence>
<keyword evidence="3" id="KW-0256">Endoplasmic reticulum</keyword>
<evidence type="ECO:0000256" key="1">
    <source>
        <dbReference type="ARBA" id="ARBA00004240"/>
    </source>
</evidence>
<dbReference type="EC" id="3.2.1.-" evidence="5"/>
<comment type="subcellular location">
    <subcellularLocation>
        <location evidence="1">Endoplasmic reticulum</location>
    </subcellularLocation>
</comment>
<dbReference type="InterPro" id="IPR044674">
    <property type="entry name" value="EDEM1/2/3"/>
</dbReference>
<accession>A0ABQ8F1K9</accession>
<dbReference type="Gene3D" id="3.50.30.30">
    <property type="match status" value="1"/>
</dbReference>
<dbReference type="Proteomes" id="UP001648503">
    <property type="component" value="Unassembled WGS sequence"/>
</dbReference>
<gene>
    <name evidence="7" type="ORF">BASA50_009470</name>
</gene>
<evidence type="ECO:0000313" key="7">
    <source>
        <dbReference type="EMBL" id="KAH6590208.1"/>
    </source>
</evidence>
<protein>
    <recommendedName>
        <fullName evidence="5">alpha-1,2-Mannosidase</fullName>
        <ecNumber evidence="5">3.2.1.-</ecNumber>
    </recommendedName>
</protein>
<dbReference type="PANTHER" id="PTHR45679">
    <property type="entry name" value="ER DEGRADATION-ENHANCING ALPHA-MANNOSIDASE-LIKE PROTEIN 2"/>
    <property type="match status" value="1"/>
</dbReference>
<dbReference type="InterPro" id="IPR012341">
    <property type="entry name" value="6hp_glycosidase-like_sf"/>
</dbReference>
<evidence type="ECO:0000259" key="6">
    <source>
        <dbReference type="Pfam" id="PF02225"/>
    </source>
</evidence>
<sequence>MKISAWWRLLQDHRQLQPSTCNAINSSSHHGQLRHLSSLAVNVFMWMAYLVACTELLHINVYAAGLRDSTLNLTNSFTDGTCLLDRPYTMTTKHRHSLRDQAKEMFDHGFSSYMKYAYPEDELNPLLCKGRSRDADFNNWNVNDVLGNFSLTLVDTLDTLAILGDQTGFENAVKSVIDTVQFDLDSRVQVFEVTIRVLGGLLSAHLLATDRTLGYRISWYNNELLDLAIDLGNRLMPAFKTPTGIPYPRVNLRKGVLSNEIKETCTAGAGTLVLEFGTLSRLSGDPKYENAARTALFAVWARRSDLDLVGNTMSIITNRWVHNAASIGAGIDSFYEYLLKAHVLFGDEEYAEMFDKAYAAVMKWVKHEHGFYYRNINMDNGNIVAPWVDSLAAFFPGLQVLAGDLQNAIKNHYLYFSIWKRYGGLPERFNVHSRTIDIESYPLRPELIESTYLLYQATKDPFYLYAGEVFLNDLNMTARTSCGFASIRDVRTGAQDNRMESFFLSETLKYLYLLFDEENSVNKLDSNFVFTTEGHFLPLPYKYFSGKAFNNKSLANQSCPTMQKLNIVSHSSLSRLPPLSLNDISQCDSITGYQQPPTTDHTCSPRGLYTKGDYFSAMNNDLPSYLEIIVPFRSESPNRIPMLAKTLNGVVADSLQGVTVSLEVTKSNTYRIVRLNRRMKIGPKQIVKVPRIGVPYSIPLADTSQDAVNAMRSPRLGTLITLLGSPSTQKPLELSCALFGPILSHATSFTPLLIPLLDDALHDKYTIQLQTKSLRRKKLTLKRISVACSPLSSGQQRRARGRFVLVRRGGCSFAKKIENLQVAGAVGAIVVSFTEERIRMVPSDDTTEGYGRHDGVDTIAIPAFSASKSVGLQLLAGLPTYADEVVLRPDATVPLYALSVAVNVIDADISEASIANAPVMKILNREIENLYIVELRRALEDSLTSVDSSFRPTTHRGLGLLWLGSHMDCLFYSVAKYPNVCCSRIFV</sequence>
<dbReference type="Gene3D" id="1.50.10.10">
    <property type="match status" value="1"/>
</dbReference>
<dbReference type="Pfam" id="PF02225">
    <property type="entry name" value="PA"/>
    <property type="match status" value="1"/>
</dbReference>
<comment type="caution">
    <text evidence="7">The sequence shown here is derived from an EMBL/GenBank/DDBJ whole genome shotgun (WGS) entry which is preliminary data.</text>
</comment>
<keyword evidence="5" id="KW-0326">Glycosidase</keyword>
<evidence type="ECO:0000256" key="2">
    <source>
        <dbReference type="ARBA" id="ARBA00007658"/>
    </source>
</evidence>
<reference evidence="7 8" key="1">
    <citation type="submission" date="2021-02" db="EMBL/GenBank/DDBJ databases">
        <title>Variation within the Batrachochytrium salamandrivorans European outbreak.</title>
        <authorList>
            <person name="Kelly M."/>
            <person name="Pasmans F."/>
            <person name="Shea T.P."/>
            <person name="Munoz J.F."/>
            <person name="Carranza S."/>
            <person name="Cuomo C.A."/>
            <person name="Martel A."/>
        </authorList>
    </citation>
    <scope>NUCLEOTIDE SEQUENCE [LARGE SCALE GENOMIC DNA]</scope>
    <source>
        <strain evidence="7 8">AMFP18/2</strain>
    </source>
</reference>
<dbReference type="PRINTS" id="PR00747">
    <property type="entry name" value="GLYHDRLASE47"/>
</dbReference>
<evidence type="ECO:0000313" key="8">
    <source>
        <dbReference type="Proteomes" id="UP001648503"/>
    </source>
</evidence>
<organism evidence="7 8">
    <name type="scientific">Batrachochytrium salamandrivorans</name>
    <dbReference type="NCBI Taxonomy" id="1357716"/>
    <lineage>
        <taxon>Eukaryota</taxon>
        <taxon>Fungi</taxon>
        <taxon>Fungi incertae sedis</taxon>
        <taxon>Chytridiomycota</taxon>
        <taxon>Chytridiomycota incertae sedis</taxon>
        <taxon>Chytridiomycetes</taxon>
        <taxon>Rhizophydiales</taxon>
        <taxon>Rhizophydiales incertae sedis</taxon>
        <taxon>Batrachochytrium</taxon>
    </lineage>
</organism>
<feature type="domain" description="PA" evidence="6">
    <location>
        <begin position="796"/>
        <end position="874"/>
    </location>
</feature>
<name>A0ABQ8F1K9_9FUNG</name>
<evidence type="ECO:0000256" key="4">
    <source>
        <dbReference type="ARBA" id="ARBA00023180"/>
    </source>
</evidence>
<proteinExistence type="inferred from homology"/>
<dbReference type="InterPro" id="IPR003137">
    <property type="entry name" value="PA_domain"/>
</dbReference>
<dbReference type="PANTHER" id="PTHR45679:SF5">
    <property type="entry name" value="ER DEGRADATION-ENHANCING ALPHA-MANNOSIDASE-LIKE PROTEIN 1"/>
    <property type="match status" value="1"/>
</dbReference>
<keyword evidence="8" id="KW-1185">Reference proteome</keyword>
<evidence type="ECO:0000256" key="3">
    <source>
        <dbReference type="ARBA" id="ARBA00022824"/>
    </source>
</evidence>
<dbReference type="SUPFAM" id="SSF52025">
    <property type="entry name" value="PA domain"/>
    <property type="match status" value="1"/>
</dbReference>
<dbReference type="SUPFAM" id="SSF48225">
    <property type="entry name" value="Seven-hairpin glycosidases"/>
    <property type="match status" value="1"/>
</dbReference>
<dbReference type="InterPro" id="IPR046450">
    <property type="entry name" value="PA_dom_sf"/>
</dbReference>
<dbReference type="InterPro" id="IPR036026">
    <property type="entry name" value="Seven-hairpin_glycosidases"/>
</dbReference>
<dbReference type="EMBL" id="JAFCIX010000435">
    <property type="protein sequence ID" value="KAH6590208.1"/>
    <property type="molecule type" value="Genomic_DNA"/>
</dbReference>
<keyword evidence="5" id="KW-0378">Hydrolase</keyword>
<comment type="similarity">
    <text evidence="2 5">Belongs to the glycosyl hydrolase 47 family.</text>
</comment>
<dbReference type="CDD" id="cd00538">
    <property type="entry name" value="PA"/>
    <property type="match status" value="1"/>
</dbReference>